<organism evidence="1 2">
    <name type="scientific">Dendrolimus kikuchii</name>
    <dbReference type="NCBI Taxonomy" id="765133"/>
    <lineage>
        <taxon>Eukaryota</taxon>
        <taxon>Metazoa</taxon>
        <taxon>Ecdysozoa</taxon>
        <taxon>Arthropoda</taxon>
        <taxon>Hexapoda</taxon>
        <taxon>Insecta</taxon>
        <taxon>Pterygota</taxon>
        <taxon>Neoptera</taxon>
        <taxon>Endopterygota</taxon>
        <taxon>Lepidoptera</taxon>
        <taxon>Glossata</taxon>
        <taxon>Ditrysia</taxon>
        <taxon>Bombycoidea</taxon>
        <taxon>Lasiocampidae</taxon>
        <taxon>Dendrolimus</taxon>
    </lineage>
</organism>
<dbReference type="Proteomes" id="UP000824533">
    <property type="component" value="Linkage Group LG09"/>
</dbReference>
<proteinExistence type="predicted"/>
<gene>
    <name evidence="1" type="ORF">K1T71_005609</name>
</gene>
<dbReference type="EMBL" id="CM034395">
    <property type="protein sequence ID" value="KAJ0178834.1"/>
    <property type="molecule type" value="Genomic_DNA"/>
</dbReference>
<evidence type="ECO:0000313" key="2">
    <source>
        <dbReference type="Proteomes" id="UP000824533"/>
    </source>
</evidence>
<sequence length="1202" mass="135585">MQSGSGAKNPPWARSNVNSNMTGLNPQIMDPNAMISQQGIMPFQQTSAVFNPNIMQTQGGMAMPMGSQMQMNQMAQGQMYPGNVVAYPTPRAMNPGMYQNAQSNQQTTNSEQRVFTGTVTKTHNDFGFVDHDVFYQTSVCAKGAIPKVNDRVLVEATYNPNMPFKWNATHVQVLNAPNQKSNPPKINSYNAVPPPAAKKLMPSRRDDRSPRREERPRPPMRPRSRSRSSERPNNRRDNRDNRTRKESPPRKRPAIVHQPSPVKQNVRVPRMPLEVEKLDVLALTQRYTNSLYIPSDFFSAHVKWGETFPPQAPFSLNNTCAYHVMSKETDNPVLNDAILEPPDADYRFSAKVMLISLPSLEALYQKCGLTKSDEKDKYSSKSPQHPTRLIKFLVGQKGKSSENFAIGGPWSPSMDGEDPQCDPKVLVKTAIRTCKALTGIDLSSCTQWYRMVEFYYWREGSGGKARLECVVLFLPDVWSAQPSRIEWGAVQEQYKAAYEAALDRLDGKSSPVEKQPRVSTPPDVNTSQPADQSKIEIKDADNSTITIDENDDDDDVIDKDPKAIEPTHYSKIDLKTIKLDQIKKELRARKISFRKGTRPQLLSRLSKLLKAEEDKELKGAEIMDLEDDEPESEISVVEKEETKTENEISKSEFKEPETKPEIKEPEKHIEVKDLEKAEKKDEENKAPVEQKEERKKTEKEIEEDKKKLEKEKQMLNTRYEIPTVPHIIVHPSATAKGGKFNCTIATLSLLLDYRITDNKEHSFELFVFAELFNEMLMRDFGFYVYKTLYTLPEKPEEVKEKSVETVDKKDDKKDEKKDDKRDEKRNSRKRERKDSHSDDDRSNSPKRRSRGVELPTDPFLLLALVYFDTARGGSMTKKDLQNLFVSLGLFLSRSQIRTVVEKVCVKDVFNYKTLIKQVKELGPGSSELLQDLPSESTEASDEVVQTAPKSEENITIGNRNLLPLFKESRPSSDGTSSGTVDVSETGMVTYKSRLVDVGALMAAEARGAGARLRLEQALAAAKEALSAARHAAASTQQAERGAKSQLTDLSASLAAARTRIASLTTSSKIFHSALKSIQAKVEAVVNIKYEDDDVVEVVNGPLKNKKGKDPKKTEDITKTEQVKKEVDMKKDETNKTVKPEPKQDETDTAKDLATKKEWIEKTDTTDEKSDSNKIEQVESEDAEDKSNTDIIKTENMDIDDKE</sequence>
<protein>
    <submittedName>
        <fullName evidence="1">Uncharacterized protein</fullName>
    </submittedName>
</protein>
<reference evidence="1 2" key="1">
    <citation type="journal article" date="2021" name="Front. Genet.">
        <title>Chromosome-Level Genome Assembly Reveals Significant Gene Expansion in the Toll and IMD Signaling Pathways of Dendrolimus kikuchii.</title>
        <authorList>
            <person name="Zhou J."/>
            <person name="Wu P."/>
            <person name="Xiong Z."/>
            <person name="Liu N."/>
            <person name="Zhao N."/>
            <person name="Ji M."/>
            <person name="Qiu Y."/>
            <person name="Yang B."/>
        </authorList>
    </citation>
    <scope>NUCLEOTIDE SEQUENCE [LARGE SCALE GENOMIC DNA]</scope>
    <source>
        <strain evidence="1">Ann1</strain>
    </source>
</reference>
<evidence type="ECO:0000313" key="1">
    <source>
        <dbReference type="EMBL" id="KAJ0178834.1"/>
    </source>
</evidence>
<name>A0ACC1D4H6_9NEOP</name>
<accession>A0ACC1D4H6</accession>
<comment type="caution">
    <text evidence="1">The sequence shown here is derived from an EMBL/GenBank/DDBJ whole genome shotgun (WGS) entry which is preliminary data.</text>
</comment>
<keyword evidence="2" id="KW-1185">Reference proteome</keyword>